<gene>
    <name evidence="1" type="ORF">PtA15_4A837</name>
</gene>
<protein>
    <submittedName>
        <fullName evidence="1">Uncharacterized protein</fullName>
    </submittedName>
</protein>
<name>A0ABY7CI81_9BASI</name>
<dbReference type="RefSeq" id="XP_053019939.1">
    <property type="nucleotide sequence ID" value="XM_053168762.1"/>
</dbReference>
<dbReference type="EMBL" id="CP110424">
    <property type="protein sequence ID" value="WAQ84384.1"/>
    <property type="molecule type" value="Genomic_DNA"/>
</dbReference>
<dbReference type="GeneID" id="77809657"/>
<sequence>MQPPAEVHITGQLIAGPASPGPQREILALIAPPNNNALRLDDDPVVFTPTQRLYADLGLEPVSKHLLTCY</sequence>
<reference evidence="1" key="1">
    <citation type="submission" date="2022-10" db="EMBL/GenBank/DDBJ databases">
        <title>Puccinia triticina Genome sequencing and assembly.</title>
        <authorList>
            <person name="Li C."/>
        </authorList>
    </citation>
    <scope>NUCLEOTIDE SEQUENCE</scope>
    <source>
        <strain evidence="1">Pt15</strain>
    </source>
</reference>
<organism evidence="1 2">
    <name type="scientific">Puccinia triticina</name>
    <dbReference type="NCBI Taxonomy" id="208348"/>
    <lineage>
        <taxon>Eukaryota</taxon>
        <taxon>Fungi</taxon>
        <taxon>Dikarya</taxon>
        <taxon>Basidiomycota</taxon>
        <taxon>Pucciniomycotina</taxon>
        <taxon>Pucciniomycetes</taxon>
        <taxon>Pucciniales</taxon>
        <taxon>Pucciniaceae</taxon>
        <taxon>Puccinia</taxon>
    </lineage>
</organism>
<dbReference type="Proteomes" id="UP001164743">
    <property type="component" value="Chromosome 4A"/>
</dbReference>
<proteinExistence type="predicted"/>
<accession>A0ABY7CI81</accession>
<evidence type="ECO:0000313" key="2">
    <source>
        <dbReference type="Proteomes" id="UP001164743"/>
    </source>
</evidence>
<keyword evidence="2" id="KW-1185">Reference proteome</keyword>
<evidence type="ECO:0000313" key="1">
    <source>
        <dbReference type="EMBL" id="WAQ84384.1"/>
    </source>
</evidence>